<dbReference type="PRINTS" id="PR00081">
    <property type="entry name" value="GDHRDH"/>
</dbReference>
<dbReference type="SUPFAM" id="SSF51735">
    <property type="entry name" value="NAD(P)-binding Rossmann-fold domains"/>
    <property type="match status" value="1"/>
</dbReference>
<dbReference type="Gene3D" id="3.40.50.720">
    <property type="entry name" value="NAD(P)-binding Rossmann-like Domain"/>
    <property type="match status" value="1"/>
</dbReference>
<dbReference type="EMBL" id="AP023086">
    <property type="protein sequence ID" value="BCD99030.1"/>
    <property type="molecule type" value="Genomic_DNA"/>
</dbReference>
<dbReference type="InterPro" id="IPR036291">
    <property type="entry name" value="NAD(P)-bd_dom_sf"/>
</dbReference>
<dbReference type="PROSITE" id="PS00061">
    <property type="entry name" value="ADH_SHORT"/>
    <property type="match status" value="1"/>
</dbReference>
<name>A0AAN2BLH3_9GAMM</name>
<gene>
    <name evidence="3" type="ORF">MARGE09_P3231</name>
</gene>
<protein>
    <recommendedName>
        <fullName evidence="5">Short-chain dehydrogenase</fullName>
    </recommendedName>
</protein>
<dbReference type="AlphaFoldDB" id="A0AAN2BLH3"/>
<dbReference type="RefSeq" id="WP_236983887.1">
    <property type="nucleotide sequence ID" value="NZ_AP023086.1"/>
</dbReference>
<comment type="similarity">
    <text evidence="1">Belongs to the short-chain dehydrogenases/reductases (SDR) family.</text>
</comment>
<evidence type="ECO:0008006" key="5">
    <source>
        <dbReference type="Google" id="ProtNLM"/>
    </source>
</evidence>
<keyword evidence="4" id="KW-1185">Reference proteome</keyword>
<dbReference type="InterPro" id="IPR020904">
    <property type="entry name" value="Sc_DH/Rdtase_CS"/>
</dbReference>
<dbReference type="GO" id="GO:0016491">
    <property type="term" value="F:oxidoreductase activity"/>
    <property type="evidence" value="ECO:0007669"/>
    <property type="project" value="UniProtKB-KW"/>
</dbReference>
<dbReference type="PANTHER" id="PTHR44196:SF1">
    <property type="entry name" value="DEHYDROGENASE_REDUCTASE SDR FAMILY MEMBER 7B"/>
    <property type="match status" value="1"/>
</dbReference>
<sequence>MAGHVQKSLQGACVWVTGASSGIGKALVGQLVAAGNFVIVSGRNKDALCKLATQFGGKVKPLVFDVSCADSMTSVASQLANITDYLDCVIACAGVCEYVDDLDFDSKLYERVFETNFLGVIRTLELAKPLLDKSKTAPQFVAVGSLSSVLPFPRAQAYGAAKAALEYFVKVARIDLSHQRLDVSLVRPGFVATALTSNNDFSMPFLLTPDAAAKRIIDGVRKRKAIIDFPRRLSWPLRFLGLFDGLWVRFVGPHLTRMKTNTKSV</sequence>
<accession>A0AAN2BLH3</accession>
<dbReference type="Proteomes" id="UP001320119">
    <property type="component" value="Chromosome"/>
</dbReference>
<dbReference type="GO" id="GO:0016020">
    <property type="term" value="C:membrane"/>
    <property type="evidence" value="ECO:0007669"/>
    <property type="project" value="TreeGrafter"/>
</dbReference>
<evidence type="ECO:0000313" key="4">
    <source>
        <dbReference type="Proteomes" id="UP001320119"/>
    </source>
</evidence>
<keyword evidence="2" id="KW-0560">Oxidoreductase</keyword>
<reference evidence="3 4" key="1">
    <citation type="journal article" date="2022" name="IScience">
        <title>An ultrasensitive nanofiber-based assay for enzymatic hydrolysis and deep-sea microbial degradation of cellulose.</title>
        <authorList>
            <person name="Tsudome M."/>
            <person name="Tachioka M."/>
            <person name="Miyazaki M."/>
            <person name="Uchimura K."/>
            <person name="Tsuda M."/>
            <person name="Takaki Y."/>
            <person name="Deguchi S."/>
        </authorList>
    </citation>
    <scope>NUCLEOTIDE SEQUENCE [LARGE SCALE GENOMIC DNA]</scope>
    <source>
        <strain evidence="3 4">GE09</strain>
    </source>
</reference>
<dbReference type="InterPro" id="IPR002347">
    <property type="entry name" value="SDR_fam"/>
</dbReference>
<evidence type="ECO:0000313" key="3">
    <source>
        <dbReference type="EMBL" id="BCD99030.1"/>
    </source>
</evidence>
<proteinExistence type="inferred from homology"/>
<organism evidence="3 4">
    <name type="scientific">Marinagarivorans cellulosilyticus</name>
    <dbReference type="NCBI Taxonomy" id="2721545"/>
    <lineage>
        <taxon>Bacteria</taxon>
        <taxon>Pseudomonadati</taxon>
        <taxon>Pseudomonadota</taxon>
        <taxon>Gammaproteobacteria</taxon>
        <taxon>Cellvibrionales</taxon>
        <taxon>Cellvibrionaceae</taxon>
        <taxon>Marinagarivorans</taxon>
    </lineage>
</organism>
<evidence type="ECO:0000256" key="2">
    <source>
        <dbReference type="ARBA" id="ARBA00023002"/>
    </source>
</evidence>
<evidence type="ECO:0000256" key="1">
    <source>
        <dbReference type="ARBA" id="ARBA00006484"/>
    </source>
</evidence>
<dbReference type="Pfam" id="PF00106">
    <property type="entry name" value="adh_short"/>
    <property type="match status" value="1"/>
</dbReference>
<dbReference type="KEGG" id="marq:MARGE09_P3231"/>
<dbReference type="PANTHER" id="PTHR44196">
    <property type="entry name" value="DEHYDROGENASE/REDUCTASE SDR FAMILY MEMBER 7B"/>
    <property type="match status" value="1"/>
</dbReference>